<sequence>MEKNISKAQINITMEIDGIVHLVAMEQERLDAVSMLIRSATETVIPTKKTQAELVKFLDYKR</sequence>
<name>A0ABU5KK63_9BACL</name>
<organism evidence="1 2">
    <name type="scientific">Jeotgalibacillus haloalkalitolerans</name>
    <dbReference type="NCBI Taxonomy" id="3104292"/>
    <lineage>
        <taxon>Bacteria</taxon>
        <taxon>Bacillati</taxon>
        <taxon>Bacillota</taxon>
        <taxon>Bacilli</taxon>
        <taxon>Bacillales</taxon>
        <taxon>Caryophanaceae</taxon>
        <taxon>Jeotgalibacillus</taxon>
    </lineage>
</organism>
<dbReference type="Proteomes" id="UP001292084">
    <property type="component" value="Unassembled WGS sequence"/>
</dbReference>
<evidence type="ECO:0000313" key="2">
    <source>
        <dbReference type="Proteomes" id="UP001292084"/>
    </source>
</evidence>
<keyword evidence="2" id="KW-1185">Reference proteome</keyword>
<evidence type="ECO:0000313" key="1">
    <source>
        <dbReference type="EMBL" id="MDZ5711638.1"/>
    </source>
</evidence>
<dbReference type="EMBL" id="JAXQNN010000002">
    <property type="protein sequence ID" value="MDZ5711638.1"/>
    <property type="molecule type" value="Genomic_DNA"/>
</dbReference>
<accession>A0ABU5KK63</accession>
<gene>
    <name evidence="1" type="ORF">UFB30_05340</name>
</gene>
<dbReference type="RefSeq" id="WP_322420655.1">
    <property type="nucleotide sequence ID" value="NZ_JAXQNN010000002.1"/>
</dbReference>
<comment type="caution">
    <text evidence="1">The sequence shown here is derived from an EMBL/GenBank/DDBJ whole genome shotgun (WGS) entry which is preliminary data.</text>
</comment>
<protein>
    <submittedName>
        <fullName evidence="1">Uncharacterized protein</fullName>
    </submittedName>
</protein>
<proteinExistence type="predicted"/>
<reference evidence="1 2" key="1">
    <citation type="submission" date="2023-12" db="EMBL/GenBank/DDBJ databases">
        <title>Jeotgalibacillus haloalkaliphilus sp. nov., a novel salt-tolerant bacteria, isolated from the estuary of the Fenhe River into the Yellow River.</title>
        <authorList>
            <person name="Li Y."/>
        </authorList>
    </citation>
    <scope>NUCLEOTIDE SEQUENCE [LARGE SCALE GENOMIC DNA]</scope>
    <source>
        <strain evidence="1 2">HH7-29</strain>
    </source>
</reference>